<name>A0A8J4WFI6_9TREM</name>
<organism evidence="1 2">
    <name type="scientific">Paragonimus heterotremus</name>
    <dbReference type="NCBI Taxonomy" id="100268"/>
    <lineage>
        <taxon>Eukaryota</taxon>
        <taxon>Metazoa</taxon>
        <taxon>Spiralia</taxon>
        <taxon>Lophotrochozoa</taxon>
        <taxon>Platyhelminthes</taxon>
        <taxon>Trematoda</taxon>
        <taxon>Digenea</taxon>
        <taxon>Plagiorchiida</taxon>
        <taxon>Troglotremata</taxon>
        <taxon>Troglotrematidae</taxon>
        <taxon>Paragonimus</taxon>
    </lineage>
</organism>
<dbReference type="EMBL" id="LUCH01004735">
    <property type="protein sequence ID" value="KAF5398693.1"/>
    <property type="molecule type" value="Genomic_DNA"/>
</dbReference>
<proteinExistence type="predicted"/>
<reference evidence="1" key="1">
    <citation type="submission" date="2019-05" db="EMBL/GenBank/DDBJ databases">
        <title>Annotation for the trematode Paragonimus heterotremus.</title>
        <authorList>
            <person name="Choi Y.-J."/>
        </authorList>
    </citation>
    <scope>NUCLEOTIDE SEQUENCE</scope>
    <source>
        <strain evidence="1">LC</strain>
    </source>
</reference>
<dbReference type="Proteomes" id="UP000748531">
    <property type="component" value="Unassembled WGS sequence"/>
</dbReference>
<accession>A0A8J4WFI6</accession>
<protein>
    <submittedName>
        <fullName evidence="1">Uncharacterized protein</fullName>
    </submittedName>
</protein>
<evidence type="ECO:0000313" key="1">
    <source>
        <dbReference type="EMBL" id="KAF5398693.1"/>
    </source>
</evidence>
<dbReference type="AlphaFoldDB" id="A0A8J4WFI6"/>
<evidence type="ECO:0000313" key="2">
    <source>
        <dbReference type="Proteomes" id="UP000748531"/>
    </source>
</evidence>
<comment type="caution">
    <text evidence="1">The sequence shown here is derived from an EMBL/GenBank/DDBJ whole genome shotgun (WGS) entry which is preliminary data.</text>
</comment>
<sequence>MNCSRVENGTSRSPKQASFLKMQGRSLHLVAAMTVDGLVTFQVKQSLYTQKQDVLKRLEASGSTDRYAAMMPLVIPIWMLFTQCGSVPVDALCD</sequence>
<keyword evidence="2" id="KW-1185">Reference proteome</keyword>
<gene>
    <name evidence="1" type="ORF">PHET_08327</name>
</gene>